<dbReference type="Pfam" id="PF07734">
    <property type="entry name" value="FBA_1"/>
    <property type="match status" value="1"/>
</dbReference>
<dbReference type="InterPro" id="IPR036047">
    <property type="entry name" value="F-box-like_dom_sf"/>
</dbReference>
<keyword evidence="1" id="KW-0472">Membrane</keyword>
<dbReference type="EMBL" id="JASCZI010272083">
    <property type="protein sequence ID" value="MED6219986.1"/>
    <property type="molecule type" value="Genomic_DNA"/>
</dbReference>
<name>A0ABU6ZDF3_9FABA</name>
<dbReference type="NCBIfam" id="TIGR01640">
    <property type="entry name" value="F_box_assoc_1"/>
    <property type="match status" value="1"/>
</dbReference>
<dbReference type="Gene3D" id="1.20.1280.50">
    <property type="match status" value="1"/>
</dbReference>
<accession>A0ABU6ZDF3</accession>
<dbReference type="InterPro" id="IPR017451">
    <property type="entry name" value="F-box-assoc_interact_dom"/>
</dbReference>
<gene>
    <name evidence="3" type="ORF">PIB30_040850</name>
</gene>
<dbReference type="InterPro" id="IPR001810">
    <property type="entry name" value="F-box_dom"/>
</dbReference>
<dbReference type="PANTHER" id="PTHR31672">
    <property type="entry name" value="BNACNNG10540D PROTEIN"/>
    <property type="match status" value="1"/>
</dbReference>
<evidence type="ECO:0000259" key="2">
    <source>
        <dbReference type="PROSITE" id="PS50181"/>
    </source>
</evidence>
<feature type="transmembrane region" description="Helical" evidence="1">
    <location>
        <begin position="394"/>
        <end position="414"/>
    </location>
</feature>
<dbReference type="PANTHER" id="PTHR31672:SF13">
    <property type="entry name" value="F-BOX PROTEIN CPR30-LIKE"/>
    <property type="match status" value="1"/>
</dbReference>
<keyword evidence="4" id="KW-1185">Reference proteome</keyword>
<sequence>MINTLPPDLLQEILLRLTVHQLGFVKLVCKLWKDLISEPSFAKTHYERSLAPTHRCIFIPQYTNLHVSIDLDALSHVIDANAAAATTTEITPCSPLKGKDNVSANDYCIILGSCRGFIALYHHPHFFIIWNPLTRTHRTIPCHTKFPNNNAIYGHGFTGKILFGFGYDAIRDDYLVVVYWNDDEEENEKCHFDFFSLRSNSWSSFKEDGVTISDELKRTEIWARSWLFLNGAIHWLHHDIVHDATATIFVFDTSQRKWFTEIPVLKQVGKHYPCHFRLLGECLALCYANIGADDDATSVIWVMKEYNVQFSWTSYDIPSRHFKPLWLSDNGDFIGFDRSPRLSKYNDIGELLLSFDSAFYQHEDVTFAVYTESLLSLPNDSYESEEKEEGYVKLFFHALLCAILALLLLLYAIMNL</sequence>
<evidence type="ECO:0000313" key="4">
    <source>
        <dbReference type="Proteomes" id="UP001341840"/>
    </source>
</evidence>
<dbReference type="InterPro" id="IPR006527">
    <property type="entry name" value="F-box-assoc_dom_typ1"/>
</dbReference>
<dbReference type="PROSITE" id="PS50181">
    <property type="entry name" value="FBOX"/>
    <property type="match status" value="1"/>
</dbReference>
<keyword evidence="1" id="KW-0812">Transmembrane</keyword>
<proteinExistence type="predicted"/>
<dbReference type="InterPro" id="IPR050796">
    <property type="entry name" value="SCF_F-box_component"/>
</dbReference>
<dbReference type="Proteomes" id="UP001341840">
    <property type="component" value="Unassembled WGS sequence"/>
</dbReference>
<evidence type="ECO:0000256" key="1">
    <source>
        <dbReference type="SAM" id="Phobius"/>
    </source>
</evidence>
<protein>
    <recommendedName>
        <fullName evidence="2">F-box domain-containing protein</fullName>
    </recommendedName>
</protein>
<feature type="domain" description="F-box" evidence="2">
    <location>
        <begin position="1"/>
        <end position="49"/>
    </location>
</feature>
<dbReference type="SUPFAM" id="SSF81383">
    <property type="entry name" value="F-box domain"/>
    <property type="match status" value="1"/>
</dbReference>
<dbReference type="SMART" id="SM00256">
    <property type="entry name" value="FBOX"/>
    <property type="match status" value="1"/>
</dbReference>
<evidence type="ECO:0000313" key="3">
    <source>
        <dbReference type="EMBL" id="MED6219986.1"/>
    </source>
</evidence>
<organism evidence="3 4">
    <name type="scientific">Stylosanthes scabra</name>
    <dbReference type="NCBI Taxonomy" id="79078"/>
    <lineage>
        <taxon>Eukaryota</taxon>
        <taxon>Viridiplantae</taxon>
        <taxon>Streptophyta</taxon>
        <taxon>Embryophyta</taxon>
        <taxon>Tracheophyta</taxon>
        <taxon>Spermatophyta</taxon>
        <taxon>Magnoliopsida</taxon>
        <taxon>eudicotyledons</taxon>
        <taxon>Gunneridae</taxon>
        <taxon>Pentapetalae</taxon>
        <taxon>rosids</taxon>
        <taxon>fabids</taxon>
        <taxon>Fabales</taxon>
        <taxon>Fabaceae</taxon>
        <taxon>Papilionoideae</taxon>
        <taxon>50 kb inversion clade</taxon>
        <taxon>dalbergioids sensu lato</taxon>
        <taxon>Dalbergieae</taxon>
        <taxon>Pterocarpus clade</taxon>
        <taxon>Stylosanthes</taxon>
    </lineage>
</organism>
<reference evidence="3 4" key="1">
    <citation type="journal article" date="2023" name="Plants (Basel)">
        <title>Bridging the Gap: Combining Genomics and Transcriptomics Approaches to Understand Stylosanthes scabra, an Orphan Legume from the Brazilian Caatinga.</title>
        <authorList>
            <person name="Ferreira-Neto J.R.C."/>
            <person name="da Silva M.D."/>
            <person name="Binneck E."/>
            <person name="de Melo N.F."/>
            <person name="da Silva R.H."/>
            <person name="de Melo A.L.T.M."/>
            <person name="Pandolfi V."/>
            <person name="Bustamante F.O."/>
            <person name="Brasileiro-Vidal A.C."/>
            <person name="Benko-Iseppon A.M."/>
        </authorList>
    </citation>
    <scope>NUCLEOTIDE SEQUENCE [LARGE SCALE GENOMIC DNA]</scope>
    <source>
        <tissue evidence="3">Leaves</tissue>
    </source>
</reference>
<dbReference type="Pfam" id="PF00646">
    <property type="entry name" value="F-box"/>
    <property type="match status" value="1"/>
</dbReference>
<comment type="caution">
    <text evidence="3">The sequence shown here is derived from an EMBL/GenBank/DDBJ whole genome shotgun (WGS) entry which is preliminary data.</text>
</comment>
<keyword evidence="1" id="KW-1133">Transmembrane helix</keyword>